<sequence length="195" mass="20965">MSEELNLSNLSPAQPRKERKRVGRGMGSGKGRYSGRGIKGQKSRSGSHAMRAGFAGGQMPLTMRIPKLRGNTSKDAMPVGPFRTYTQPVNLRDLERFEAGEEVTPETLKAKGLIRSVRKDVKLLGVGELTKKLTITVHAASASAKEKVEAAGGTLTLLKEPKVKKPKRDFRTGPKPAAALEDSDAPVAAESDSED</sequence>
<protein>
    <submittedName>
        <fullName evidence="6">Unannotated protein</fullName>
    </submittedName>
</protein>
<dbReference type="EMBL" id="CAEZXP010000001">
    <property type="protein sequence ID" value="CAB4687529.1"/>
    <property type="molecule type" value="Genomic_DNA"/>
</dbReference>
<dbReference type="InterPro" id="IPR021131">
    <property type="entry name" value="Ribosomal_uL15/eL18"/>
</dbReference>
<dbReference type="HAMAP" id="MF_01341">
    <property type="entry name" value="Ribosomal_uL15"/>
    <property type="match status" value="1"/>
</dbReference>
<proteinExistence type="inferred from homology"/>
<name>A0A6J6NM52_9ZZZZ</name>
<accession>A0A6J6NM52</accession>
<dbReference type="InterPro" id="IPR030878">
    <property type="entry name" value="Ribosomal_uL15"/>
</dbReference>
<dbReference type="AlphaFoldDB" id="A0A6J6NM52"/>
<comment type="similarity">
    <text evidence="1">Belongs to the universal ribosomal protein uL15 family.</text>
</comment>
<dbReference type="InterPro" id="IPR001196">
    <property type="entry name" value="Ribosomal_uL15_CS"/>
</dbReference>
<dbReference type="SUPFAM" id="SSF52080">
    <property type="entry name" value="Ribosomal proteins L15p and L18e"/>
    <property type="match status" value="1"/>
</dbReference>
<feature type="region of interest" description="Disordered" evidence="4">
    <location>
        <begin position="159"/>
        <end position="195"/>
    </location>
</feature>
<organism evidence="6">
    <name type="scientific">freshwater metagenome</name>
    <dbReference type="NCBI Taxonomy" id="449393"/>
    <lineage>
        <taxon>unclassified sequences</taxon>
        <taxon>metagenomes</taxon>
        <taxon>ecological metagenomes</taxon>
    </lineage>
</organism>
<reference evidence="6" key="1">
    <citation type="submission" date="2020-05" db="EMBL/GenBank/DDBJ databases">
        <authorList>
            <person name="Chiriac C."/>
            <person name="Salcher M."/>
            <person name="Ghai R."/>
            <person name="Kavagutti S V."/>
        </authorList>
    </citation>
    <scope>NUCLEOTIDE SEQUENCE</scope>
</reference>
<feature type="region of interest" description="Disordered" evidence="4">
    <location>
        <begin position="1"/>
        <end position="61"/>
    </location>
</feature>
<evidence type="ECO:0000256" key="1">
    <source>
        <dbReference type="ARBA" id="ARBA00007320"/>
    </source>
</evidence>
<dbReference type="PROSITE" id="PS00475">
    <property type="entry name" value="RIBOSOMAL_L15"/>
    <property type="match status" value="1"/>
</dbReference>
<dbReference type="GO" id="GO:0006412">
    <property type="term" value="P:translation"/>
    <property type="evidence" value="ECO:0007669"/>
    <property type="project" value="InterPro"/>
</dbReference>
<feature type="compositionally biased region" description="Gly residues" evidence="4">
    <location>
        <begin position="24"/>
        <end position="38"/>
    </location>
</feature>
<dbReference type="NCBIfam" id="TIGR01071">
    <property type="entry name" value="rplO_bact"/>
    <property type="match status" value="1"/>
</dbReference>
<dbReference type="InterPro" id="IPR005749">
    <property type="entry name" value="Ribosomal_uL15_bac-type"/>
</dbReference>
<evidence type="ECO:0000256" key="4">
    <source>
        <dbReference type="SAM" id="MobiDB-lite"/>
    </source>
</evidence>
<dbReference type="PANTHER" id="PTHR12934">
    <property type="entry name" value="50S RIBOSOMAL PROTEIN L15"/>
    <property type="match status" value="1"/>
</dbReference>
<evidence type="ECO:0000259" key="5">
    <source>
        <dbReference type="Pfam" id="PF00828"/>
    </source>
</evidence>
<evidence type="ECO:0000256" key="3">
    <source>
        <dbReference type="ARBA" id="ARBA00023274"/>
    </source>
</evidence>
<keyword evidence="3" id="KW-0687">Ribonucleoprotein</keyword>
<feature type="domain" description="Large ribosomal subunit protein uL15/eL18" evidence="5">
    <location>
        <begin position="88"/>
        <end position="155"/>
    </location>
</feature>
<dbReference type="Pfam" id="PF00828">
    <property type="entry name" value="Ribosomal_L27A"/>
    <property type="match status" value="1"/>
</dbReference>
<feature type="compositionally biased region" description="Polar residues" evidence="4">
    <location>
        <begin position="1"/>
        <end position="12"/>
    </location>
</feature>
<dbReference type="PANTHER" id="PTHR12934:SF11">
    <property type="entry name" value="LARGE RIBOSOMAL SUBUNIT PROTEIN UL15M"/>
    <property type="match status" value="1"/>
</dbReference>
<evidence type="ECO:0000256" key="2">
    <source>
        <dbReference type="ARBA" id="ARBA00022980"/>
    </source>
</evidence>
<dbReference type="InterPro" id="IPR036227">
    <property type="entry name" value="Ribosomal_uL15/eL18_sf"/>
</dbReference>
<keyword evidence="2" id="KW-0689">Ribosomal protein</keyword>
<dbReference type="GO" id="GO:0003735">
    <property type="term" value="F:structural constituent of ribosome"/>
    <property type="evidence" value="ECO:0007669"/>
    <property type="project" value="InterPro"/>
</dbReference>
<gene>
    <name evidence="6" type="ORF">UFOPK2399_00462</name>
</gene>
<dbReference type="Gene3D" id="3.100.10.10">
    <property type="match status" value="1"/>
</dbReference>
<dbReference type="GO" id="GO:0022625">
    <property type="term" value="C:cytosolic large ribosomal subunit"/>
    <property type="evidence" value="ECO:0007669"/>
    <property type="project" value="TreeGrafter"/>
</dbReference>
<evidence type="ECO:0000313" key="6">
    <source>
        <dbReference type="EMBL" id="CAB4687529.1"/>
    </source>
</evidence>